<gene>
    <name evidence="1" type="ORF">KR50_03970</name>
</gene>
<organism evidence="1 2">
    <name type="scientific">Jeotgalibacillus campisalis</name>
    <dbReference type="NCBI Taxonomy" id="220754"/>
    <lineage>
        <taxon>Bacteria</taxon>
        <taxon>Bacillati</taxon>
        <taxon>Bacillota</taxon>
        <taxon>Bacilli</taxon>
        <taxon>Bacillales</taxon>
        <taxon>Caryophanaceae</taxon>
        <taxon>Jeotgalibacillus</taxon>
    </lineage>
</organism>
<dbReference type="InterPro" id="IPR052396">
    <property type="entry name" value="Meiotic_Drive_Suppr_Kinase"/>
</dbReference>
<dbReference type="RefSeq" id="WP_041054087.1">
    <property type="nucleotide sequence ID" value="NZ_JXRR01000001.1"/>
</dbReference>
<proteinExistence type="predicted"/>
<dbReference type="AlphaFoldDB" id="A0A0C2WAK9"/>
<reference evidence="1 2" key="1">
    <citation type="submission" date="2015-01" db="EMBL/GenBank/DDBJ databases">
        <title>Jeotgalibacillus campisalis genome sequencing.</title>
        <authorList>
            <person name="Goh K.M."/>
            <person name="Chan K.-G."/>
            <person name="Yaakop A.S."/>
            <person name="Ee R."/>
            <person name="Gan H.M."/>
            <person name="Chan C.S."/>
        </authorList>
    </citation>
    <scope>NUCLEOTIDE SEQUENCE [LARGE SCALE GENOMIC DNA]</scope>
    <source>
        <strain evidence="1 2">SF-57</strain>
    </source>
</reference>
<evidence type="ECO:0008006" key="3">
    <source>
        <dbReference type="Google" id="ProtNLM"/>
    </source>
</evidence>
<dbReference type="Gene3D" id="3.30.200.20">
    <property type="entry name" value="Phosphorylase Kinase, domain 1"/>
    <property type="match status" value="1"/>
</dbReference>
<dbReference type="OrthoDB" id="529320at2"/>
<dbReference type="PANTHER" id="PTHR37171">
    <property type="entry name" value="SERINE/THREONINE-PROTEIN KINASE YRZF-RELATED"/>
    <property type="match status" value="1"/>
</dbReference>
<accession>A0A0C2WAK9</accession>
<dbReference type="Proteomes" id="UP000031972">
    <property type="component" value="Unassembled WGS sequence"/>
</dbReference>
<evidence type="ECO:0000313" key="2">
    <source>
        <dbReference type="Proteomes" id="UP000031972"/>
    </source>
</evidence>
<protein>
    <recommendedName>
        <fullName evidence="3">Serine/threonine protein kinase</fullName>
    </recommendedName>
</protein>
<evidence type="ECO:0000313" key="1">
    <source>
        <dbReference type="EMBL" id="KIL53068.1"/>
    </source>
</evidence>
<dbReference type="EMBL" id="JXRR01000001">
    <property type="protein sequence ID" value="KIL53068.1"/>
    <property type="molecule type" value="Genomic_DNA"/>
</dbReference>
<comment type="caution">
    <text evidence="1">The sequence shown here is derived from an EMBL/GenBank/DDBJ whole genome shotgun (WGS) entry which is preliminary data.</text>
</comment>
<keyword evidence="2" id="KW-1185">Reference proteome</keyword>
<dbReference type="InterPro" id="IPR011009">
    <property type="entry name" value="Kinase-like_dom_sf"/>
</dbReference>
<name>A0A0C2WAK9_9BACL</name>
<dbReference type="PATRIC" id="fig|220754.4.peg.405"/>
<dbReference type="Gene3D" id="1.10.510.10">
    <property type="entry name" value="Transferase(Phosphotransferase) domain 1"/>
    <property type="match status" value="1"/>
</dbReference>
<sequence>MDLYKQYADSIEFTQQYGKTVITAHHTDLLISGVGRSAAAFRIRGTNLVIKVYFPDFTFIAAEEAAIYRLLAGSRYYPSLHDSGDHYLVIDFVDGRTLFQCLTEGKRIQEKNIEEVDAALSEAKKAGLTPSDVHLRNIIVTPDGSIKLIDLARFRQVKEQDTQWENLKGAFPLYNHLLFPKRVPETILNGVAYLYKKKPGLFHFFIRG</sequence>
<dbReference type="SUPFAM" id="SSF56112">
    <property type="entry name" value="Protein kinase-like (PK-like)"/>
    <property type="match status" value="1"/>
</dbReference>
<dbReference type="PANTHER" id="PTHR37171:SF1">
    <property type="entry name" value="SERINE_THREONINE-PROTEIN KINASE YRZF-RELATED"/>
    <property type="match status" value="1"/>
</dbReference>